<accession>A0A6I6GUG8</accession>
<name>A0A6I6GUG8_9BACT</name>
<evidence type="ECO:0000313" key="3">
    <source>
        <dbReference type="Proteomes" id="UP000426027"/>
    </source>
</evidence>
<dbReference type="Proteomes" id="UP000426027">
    <property type="component" value="Chromosome"/>
</dbReference>
<keyword evidence="1" id="KW-0812">Transmembrane</keyword>
<reference evidence="2 3" key="1">
    <citation type="submission" date="2019-11" db="EMBL/GenBank/DDBJ databases">
        <authorList>
            <person name="Im W.T."/>
        </authorList>
    </citation>
    <scope>NUCLEOTIDE SEQUENCE [LARGE SCALE GENOMIC DNA]</scope>
    <source>
        <strain evidence="2 3">SB-02</strain>
    </source>
</reference>
<keyword evidence="3" id="KW-1185">Reference proteome</keyword>
<dbReference type="EMBL" id="CP046566">
    <property type="protein sequence ID" value="QGW28769.1"/>
    <property type="molecule type" value="Genomic_DNA"/>
</dbReference>
<dbReference type="AlphaFoldDB" id="A0A6I6GUG8"/>
<evidence type="ECO:0000256" key="1">
    <source>
        <dbReference type="SAM" id="Phobius"/>
    </source>
</evidence>
<dbReference type="KEGG" id="fls:GLV81_12255"/>
<gene>
    <name evidence="2" type="ORF">GLV81_12255</name>
</gene>
<protein>
    <recommendedName>
        <fullName evidence="4">Glycosyltransferase family 4 protein</fullName>
    </recommendedName>
</protein>
<sequence length="190" mass="22287">MRFLIISGAYHYKKNGLLYAYGPYVREMNIWISQVDEVVVMCELHEGEPAGMDIPYEHAKPIKVLGHKGFEFTSAKASIRSVALLPLLIFRMIREMWLADHIHFRGPASIALIATFVQILFPWKKKTMKYAGNWDWHFPAPFSYKLQKRIPNNPWLTHNIKVLVYGSWPYRSKNILPFLRLHIGSRKKYL</sequence>
<evidence type="ECO:0000313" key="2">
    <source>
        <dbReference type="EMBL" id="QGW28769.1"/>
    </source>
</evidence>
<dbReference type="RefSeq" id="WP_157479122.1">
    <property type="nucleotide sequence ID" value="NZ_CP046566.1"/>
</dbReference>
<organism evidence="2 3">
    <name type="scientific">Phnomibacter ginsenosidimutans</name>
    <dbReference type="NCBI Taxonomy" id="2676868"/>
    <lineage>
        <taxon>Bacteria</taxon>
        <taxon>Pseudomonadati</taxon>
        <taxon>Bacteroidota</taxon>
        <taxon>Chitinophagia</taxon>
        <taxon>Chitinophagales</taxon>
        <taxon>Chitinophagaceae</taxon>
        <taxon>Phnomibacter</taxon>
    </lineage>
</organism>
<evidence type="ECO:0008006" key="4">
    <source>
        <dbReference type="Google" id="ProtNLM"/>
    </source>
</evidence>
<proteinExistence type="predicted"/>
<keyword evidence="1" id="KW-1133">Transmembrane helix</keyword>
<feature type="transmembrane region" description="Helical" evidence="1">
    <location>
        <begin position="106"/>
        <end position="123"/>
    </location>
</feature>
<keyword evidence="1" id="KW-0472">Membrane</keyword>